<dbReference type="Gene3D" id="3.60.21.10">
    <property type="match status" value="2"/>
</dbReference>
<dbReference type="PANTHER" id="PTHR11668">
    <property type="entry name" value="SERINE/THREONINE PROTEIN PHOSPHATASE"/>
    <property type="match status" value="1"/>
</dbReference>
<comment type="caution">
    <text evidence="2">The sequence shown here is derived from an EMBL/GenBank/DDBJ whole genome shotgun (WGS) entry which is preliminary data.</text>
</comment>
<organism evidence="2 3">
    <name type="scientific">Caenorhabditis angaria</name>
    <dbReference type="NCBI Taxonomy" id="860376"/>
    <lineage>
        <taxon>Eukaryota</taxon>
        <taxon>Metazoa</taxon>
        <taxon>Ecdysozoa</taxon>
        <taxon>Nematoda</taxon>
        <taxon>Chromadorea</taxon>
        <taxon>Rhabditida</taxon>
        <taxon>Rhabditina</taxon>
        <taxon>Rhabditomorpha</taxon>
        <taxon>Rhabditoidea</taxon>
        <taxon>Rhabditidae</taxon>
        <taxon>Peloderinae</taxon>
        <taxon>Caenorhabditis</taxon>
    </lineage>
</organism>
<dbReference type="InterPro" id="IPR006186">
    <property type="entry name" value="Ser/Thr-sp_prot-phosphatase"/>
</dbReference>
<proteinExistence type="predicted"/>
<evidence type="ECO:0000313" key="2">
    <source>
        <dbReference type="EMBL" id="CAI5446376.1"/>
    </source>
</evidence>
<evidence type="ECO:0000259" key="1">
    <source>
        <dbReference type="SMART" id="SM00156"/>
    </source>
</evidence>
<dbReference type="PRINTS" id="PR00114">
    <property type="entry name" value="STPHPHTASE"/>
</dbReference>
<dbReference type="Pfam" id="PF00149">
    <property type="entry name" value="Metallophos"/>
    <property type="match status" value="2"/>
</dbReference>
<dbReference type="GO" id="GO:0004722">
    <property type="term" value="F:protein serine/threonine phosphatase activity"/>
    <property type="evidence" value="ECO:0007669"/>
    <property type="project" value="UniProtKB-EC"/>
</dbReference>
<dbReference type="GO" id="GO:0005634">
    <property type="term" value="C:nucleus"/>
    <property type="evidence" value="ECO:0007669"/>
    <property type="project" value="TreeGrafter"/>
</dbReference>
<evidence type="ECO:0000313" key="3">
    <source>
        <dbReference type="Proteomes" id="UP001152747"/>
    </source>
</evidence>
<name>A0A9P1ILQ6_9PELO</name>
<dbReference type="GO" id="GO:0046872">
    <property type="term" value="F:metal ion binding"/>
    <property type="evidence" value="ECO:0007669"/>
    <property type="project" value="UniProtKB-KW"/>
</dbReference>
<dbReference type="Proteomes" id="UP001152747">
    <property type="component" value="Unassembled WGS sequence"/>
</dbReference>
<dbReference type="EMBL" id="CANHGI010000003">
    <property type="protein sequence ID" value="CAI5446376.1"/>
    <property type="molecule type" value="Genomic_DNA"/>
</dbReference>
<reference evidence="2" key="1">
    <citation type="submission" date="2022-11" db="EMBL/GenBank/DDBJ databases">
        <authorList>
            <person name="Kikuchi T."/>
        </authorList>
    </citation>
    <scope>NUCLEOTIDE SEQUENCE</scope>
    <source>
        <strain evidence="2">PS1010</strain>
    </source>
</reference>
<gene>
    <name evidence="2" type="ORF">CAMP_LOCUS9013</name>
</gene>
<dbReference type="SUPFAM" id="SSF56300">
    <property type="entry name" value="Metallo-dependent phosphatases"/>
    <property type="match status" value="1"/>
</dbReference>
<dbReference type="AlphaFoldDB" id="A0A9P1ILQ6"/>
<dbReference type="SMART" id="SM00156">
    <property type="entry name" value="PP2Ac"/>
    <property type="match status" value="1"/>
</dbReference>
<accession>A0A9P1ILQ6</accession>
<dbReference type="PANTHER" id="PTHR11668:SF211">
    <property type="entry name" value="SERINE_THREONINE-PROTEIN PHOSPHATASE C23G10.1"/>
    <property type="match status" value="1"/>
</dbReference>
<keyword evidence="3" id="KW-1185">Reference proteome</keyword>
<dbReference type="InterPro" id="IPR004843">
    <property type="entry name" value="Calcineurin-like_PHP"/>
</dbReference>
<sequence length="252" mass="28570">MPRQAEKSSANTEACDDAVNKKEITLSKEDRDKLFAAKSHSENIMFIQNIILAILNARGLTKTLYPMQILRIFYIARQIFEEQGRMVELEGPVRVCGDIHGQYGDLIRIFNFCGFPPDSNYLFLGDYVDRGRHSMERQVCLEMDLMWSDPSEEHWGFEPNKDRGGNALTFGSDVLDEFLEILGVDMIIRGHQVVQDGYAFNAGRKCVTVFLAAYYLGQFDNAAGVCFVSEGLEVSFEQLKPETLKDDKSNNP</sequence>
<dbReference type="InterPro" id="IPR029052">
    <property type="entry name" value="Metallo-depent_PP-like"/>
</dbReference>
<dbReference type="InterPro" id="IPR050341">
    <property type="entry name" value="PP1_catalytic_subunit"/>
</dbReference>
<dbReference type="GO" id="GO:0005737">
    <property type="term" value="C:cytoplasm"/>
    <property type="evidence" value="ECO:0007669"/>
    <property type="project" value="TreeGrafter"/>
</dbReference>
<dbReference type="OrthoDB" id="1930084at2759"/>
<protein>
    <recommendedName>
        <fullName evidence="1">Serine/threonine specific protein phosphatases domain-containing protein</fullName>
    </recommendedName>
</protein>
<feature type="domain" description="Serine/threonine specific protein phosphatases" evidence="1">
    <location>
        <begin position="64"/>
        <end position="243"/>
    </location>
</feature>